<protein>
    <submittedName>
        <fullName evidence="2">VOC family protein</fullName>
    </submittedName>
</protein>
<dbReference type="SUPFAM" id="SSF54593">
    <property type="entry name" value="Glyoxalase/Bleomycin resistance protein/Dihydroxybiphenyl dioxygenase"/>
    <property type="match status" value="1"/>
</dbReference>
<dbReference type="PROSITE" id="PS51819">
    <property type="entry name" value="VOC"/>
    <property type="match status" value="1"/>
</dbReference>
<accession>A0ABS3CRS4</accession>
<dbReference type="InterPro" id="IPR029068">
    <property type="entry name" value="Glyas_Bleomycin-R_OHBP_Dase"/>
</dbReference>
<comment type="caution">
    <text evidence="2">The sequence shown here is derived from an EMBL/GenBank/DDBJ whole genome shotgun (WGS) entry which is preliminary data.</text>
</comment>
<sequence length="146" mass="16200">MLTSVDLIAEDSDSIVQTQGLDHLGLSVTDLGASTRFFTEALGWSFLGENTKYPSTFVSDGHIMISLWQVNNPLTAQRFDRKNNVGLHHLAISVTSYEALDNLYEKLKLVPGVVIEFSPEIAYGGPAKHMMVREPSGNRIEFKFTP</sequence>
<evidence type="ECO:0000259" key="1">
    <source>
        <dbReference type="PROSITE" id="PS51819"/>
    </source>
</evidence>
<dbReference type="Proteomes" id="UP000663992">
    <property type="component" value="Unassembled WGS sequence"/>
</dbReference>
<gene>
    <name evidence="2" type="ORF">J0A65_08050</name>
</gene>
<keyword evidence="3" id="KW-1185">Reference proteome</keyword>
<organism evidence="2 3">
    <name type="scientific">Bowmanella yangjiangensis</name>
    <dbReference type="NCBI Taxonomy" id="2811230"/>
    <lineage>
        <taxon>Bacteria</taxon>
        <taxon>Pseudomonadati</taxon>
        <taxon>Pseudomonadota</taxon>
        <taxon>Gammaproteobacteria</taxon>
        <taxon>Alteromonadales</taxon>
        <taxon>Alteromonadaceae</taxon>
        <taxon>Bowmanella</taxon>
    </lineage>
</organism>
<dbReference type="InterPro" id="IPR037523">
    <property type="entry name" value="VOC_core"/>
</dbReference>
<feature type="domain" description="VOC" evidence="1">
    <location>
        <begin position="20"/>
        <end position="145"/>
    </location>
</feature>
<evidence type="ECO:0000313" key="2">
    <source>
        <dbReference type="EMBL" id="MBN7819814.1"/>
    </source>
</evidence>
<dbReference type="Gene3D" id="3.10.180.10">
    <property type="entry name" value="2,3-Dihydroxybiphenyl 1,2-Dioxygenase, domain 1"/>
    <property type="match status" value="1"/>
</dbReference>
<dbReference type="Pfam" id="PF00903">
    <property type="entry name" value="Glyoxalase"/>
    <property type="match status" value="1"/>
</dbReference>
<proteinExistence type="predicted"/>
<dbReference type="InterPro" id="IPR004360">
    <property type="entry name" value="Glyas_Fos-R_dOase_dom"/>
</dbReference>
<dbReference type="EMBL" id="JAFKCS010000006">
    <property type="protein sequence ID" value="MBN7819814.1"/>
    <property type="molecule type" value="Genomic_DNA"/>
</dbReference>
<reference evidence="2 3" key="1">
    <citation type="submission" date="2021-03" db="EMBL/GenBank/DDBJ databases">
        <title>novel species isolated from a fishpond in China.</title>
        <authorList>
            <person name="Lu H."/>
            <person name="Cai Z."/>
        </authorList>
    </citation>
    <scope>NUCLEOTIDE SEQUENCE [LARGE SCALE GENOMIC DNA]</scope>
    <source>
        <strain evidence="2 3">Y57</strain>
    </source>
</reference>
<evidence type="ECO:0000313" key="3">
    <source>
        <dbReference type="Proteomes" id="UP000663992"/>
    </source>
</evidence>
<name>A0ABS3CRS4_9ALTE</name>